<dbReference type="Gramene" id="CDX99417">
    <property type="protein sequence ID" value="CDX99417"/>
    <property type="gene ID" value="GSBRNA2T00107747001"/>
</dbReference>
<dbReference type="InterPro" id="IPR046349">
    <property type="entry name" value="C1-like_sf"/>
</dbReference>
<sequence>MYRCYIDDCEFYMDVKCASFVEALNHTAHQHPLFLEQRFDIGSSNPYKCMACGLSAYRRRCSQWDSNFVIMVSDVRRERNKENKSINLHVQRLLHHCTC</sequence>
<protein>
    <submittedName>
        <fullName evidence="1">(rape) hypothetical protein</fullName>
    </submittedName>
</protein>
<dbReference type="SUPFAM" id="SSF57889">
    <property type="entry name" value="Cysteine-rich domain"/>
    <property type="match status" value="1"/>
</dbReference>
<evidence type="ECO:0000313" key="1">
    <source>
        <dbReference type="EMBL" id="CAF2069739.1"/>
    </source>
</evidence>
<dbReference type="EMBL" id="HG994365">
    <property type="protein sequence ID" value="CAF2069739.1"/>
    <property type="molecule type" value="Genomic_DNA"/>
</dbReference>
<reference evidence="1" key="1">
    <citation type="submission" date="2021-01" db="EMBL/GenBank/DDBJ databases">
        <authorList>
            <consortium name="Genoscope - CEA"/>
            <person name="William W."/>
        </authorList>
    </citation>
    <scope>NUCLEOTIDE SEQUENCE</scope>
</reference>
<dbReference type="AlphaFoldDB" id="A0A816R691"/>
<organism evidence="1">
    <name type="scientific">Brassica napus</name>
    <name type="common">Rape</name>
    <dbReference type="NCBI Taxonomy" id="3708"/>
    <lineage>
        <taxon>Eukaryota</taxon>
        <taxon>Viridiplantae</taxon>
        <taxon>Streptophyta</taxon>
        <taxon>Embryophyta</taxon>
        <taxon>Tracheophyta</taxon>
        <taxon>Spermatophyta</taxon>
        <taxon>Magnoliopsida</taxon>
        <taxon>eudicotyledons</taxon>
        <taxon>Gunneridae</taxon>
        <taxon>Pentapetalae</taxon>
        <taxon>rosids</taxon>
        <taxon>malvids</taxon>
        <taxon>Brassicales</taxon>
        <taxon>Brassicaceae</taxon>
        <taxon>Brassiceae</taxon>
        <taxon>Brassica</taxon>
    </lineage>
</organism>
<gene>
    <name evidence="1" type="ORF">DARMORV10_C01P12890.1</name>
</gene>
<name>A0A816R691_BRANA</name>
<accession>A0A816R691</accession>
<dbReference type="Proteomes" id="UP001295469">
    <property type="component" value="Chromosome C01"/>
</dbReference>
<proteinExistence type="predicted"/>